<dbReference type="RefSeq" id="WP_092264736.1">
    <property type="nucleotide sequence ID" value="NZ_FNZA01000010.1"/>
</dbReference>
<reference evidence="5" key="1">
    <citation type="submission" date="2016-10" db="EMBL/GenBank/DDBJ databases">
        <authorList>
            <person name="Varghese N."/>
            <person name="Submissions S."/>
        </authorList>
    </citation>
    <scope>NUCLEOTIDE SEQUENCE [LARGE SCALE GENOMIC DNA]</scope>
    <source>
        <strain evidence="5">CGMCC 1.10218</strain>
    </source>
</reference>
<feature type="domain" description="PucR C-terminal helix-turn-helix" evidence="2">
    <location>
        <begin position="295"/>
        <end position="349"/>
    </location>
</feature>
<gene>
    <name evidence="4" type="ORF">SAMN04488058_11021</name>
</gene>
<dbReference type="Proteomes" id="UP000199223">
    <property type="component" value="Unassembled WGS sequence"/>
</dbReference>
<proteinExistence type="inferred from homology"/>
<dbReference type="Gene3D" id="1.10.10.2840">
    <property type="entry name" value="PucR C-terminal helix-turn-helix domain"/>
    <property type="match status" value="1"/>
</dbReference>
<dbReference type="Pfam" id="PF17853">
    <property type="entry name" value="GGDEF_2"/>
    <property type="match status" value="1"/>
</dbReference>
<evidence type="ECO:0000313" key="4">
    <source>
        <dbReference type="EMBL" id="SEJ53365.1"/>
    </source>
</evidence>
<comment type="similarity">
    <text evidence="1">Belongs to the CdaR family.</text>
</comment>
<dbReference type="AlphaFoldDB" id="A0A1H6ZX34"/>
<sequence length="352" mass="36795">MPASADLPSLLAAPELAGLLAELRRAAASAQPERTLTQLLADLTGGRAEIRASWGAVVAAAGEVEGESQTFRLQHGRRHVGQLRLWSGPDWHPLGPLAAEYALLARLQTAAAGAARRRVGERTLDALLSGQGDVGTLGEEPYALATAAFPREPGTGASARAAHAHALDVLAGAGEGYFAERGSRGLCSVQGDRALWLWPAGDPAREGQELFAALLASTGRALRLGVSARHQGPELGAALAEARQALAAVRGEQGVQVFQELDPLYALLSSGGLDTLRAQVLARLAALGDGGRTEATLRAYLAHRGTLAELAGKQHLHVNTLRYRLRRAEQVLGASLGDPALLARLYLAFEGG</sequence>
<dbReference type="PANTHER" id="PTHR33744">
    <property type="entry name" value="CARBOHYDRATE DIACID REGULATOR"/>
    <property type="match status" value="1"/>
</dbReference>
<evidence type="ECO:0000313" key="5">
    <source>
        <dbReference type="Proteomes" id="UP000199223"/>
    </source>
</evidence>
<protein>
    <submittedName>
        <fullName evidence="4">DNA-binding transcriptional regulator, PucR family</fullName>
    </submittedName>
</protein>
<keyword evidence="5" id="KW-1185">Reference proteome</keyword>
<evidence type="ECO:0000259" key="2">
    <source>
        <dbReference type="Pfam" id="PF13556"/>
    </source>
</evidence>
<keyword evidence="4" id="KW-0238">DNA-binding</keyword>
<evidence type="ECO:0000256" key="1">
    <source>
        <dbReference type="ARBA" id="ARBA00006754"/>
    </source>
</evidence>
<feature type="domain" description="CdaR GGDEF-like" evidence="3">
    <location>
        <begin position="161"/>
        <end position="247"/>
    </location>
</feature>
<dbReference type="Pfam" id="PF13556">
    <property type="entry name" value="HTH_30"/>
    <property type="match status" value="1"/>
</dbReference>
<name>A0A1H6ZX34_9DEIO</name>
<dbReference type="STRING" id="856736.SAMN04488058_11021"/>
<dbReference type="OrthoDB" id="9792148at2"/>
<dbReference type="EMBL" id="FNZA01000010">
    <property type="protein sequence ID" value="SEJ53365.1"/>
    <property type="molecule type" value="Genomic_DNA"/>
</dbReference>
<dbReference type="GO" id="GO:0003677">
    <property type="term" value="F:DNA binding"/>
    <property type="evidence" value="ECO:0007669"/>
    <property type="project" value="UniProtKB-KW"/>
</dbReference>
<dbReference type="InterPro" id="IPR042070">
    <property type="entry name" value="PucR_C-HTH_sf"/>
</dbReference>
<dbReference type="InterPro" id="IPR051448">
    <property type="entry name" value="CdaR-like_regulators"/>
</dbReference>
<dbReference type="PANTHER" id="PTHR33744:SF1">
    <property type="entry name" value="DNA-BINDING TRANSCRIPTIONAL ACTIVATOR ADER"/>
    <property type="match status" value="1"/>
</dbReference>
<dbReference type="InterPro" id="IPR025736">
    <property type="entry name" value="PucR_C-HTH_dom"/>
</dbReference>
<evidence type="ECO:0000259" key="3">
    <source>
        <dbReference type="Pfam" id="PF17853"/>
    </source>
</evidence>
<dbReference type="InterPro" id="IPR041522">
    <property type="entry name" value="CdaR_GGDEF"/>
</dbReference>
<organism evidence="4 5">
    <name type="scientific">Deinococcus reticulitermitis</name>
    <dbReference type="NCBI Taxonomy" id="856736"/>
    <lineage>
        <taxon>Bacteria</taxon>
        <taxon>Thermotogati</taxon>
        <taxon>Deinococcota</taxon>
        <taxon>Deinococci</taxon>
        <taxon>Deinococcales</taxon>
        <taxon>Deinococcaceae</taxon>
        <taxon>Deinococcus</taxon>
    </lineage>
</organism>
<accession>A0A1H6ZX34</accession>